<dbReference type="EC" id="3.4.21.-" evidence="13"/>
<dbReference type="Pfam" id="PF00082">
    <property type="entry name" value="Peptidase_S8"/>
    <property type="match status" value="1"/>
</dbReference>
<protein>
    <submittedName>
        <fullName evidence="13">Serine protease</fullName>
        <ecNumber evidence="13">3.4.21.-</ecNumber>
    </submittedName>
</protein>
<dbReference type="InterPro" id="IPR023828">
    <property type="entry name" value="Peptidase_S8_Ser-AS"/>
</dbReference>
<keyword evidence="8" id="KW-0865">Zymogen</keyword>
<feature type="active site" description="Charge relay system" evidence="9">
    <location>
        <position position="211"/>
    </location>
</feature>
<dbReference type="InterPro" id="IPR050131">
    <property type="entry name" value="Peptidase_S8_subtilisin-like"/>
</dbReference>
<dbReference type="AlphaFoldDB" id="A0A7W7GP40"/>
<dbReference type="GO" id="GO:0004252">
    <property type="term" value="F:serine-type endopeptidase activity"/>
    <property type="evidence" value="ECO:0007669"/>
    <property type="project" value="UniProtKB-UniRule"/>
</dbReference>
<evidence type="ECO:0000256" key="11">
    <source>
        <dbReference type="SAM" id="MobiDB-lite"/>
    </source>
</evidence>
<evidence type="ECO:0000259" key="12">
    <source>
        <dbReference type="Pfam" id="PF00082"/>
    </source>
</evidence>
<comment type="similarity">
    <text evidence="2 9 10">Belongs to the peptidase S8 family.</text>
</comment>
<feature type="active site" description="Charge relay system" evidence="9">
    <location>
        <position position="448"/>
    </location>
</feature>
<dbReference type="PANTHER" id="PTHR43806:SF11">
    <property type="entry name" value="CEREVISIN-RELATED"/>
    <property type="match status" value="1"/>
</dbReference>
<evidence type="ECO:0000256" key="3">
    <source>
        <dbReference type="ARBA" id="ARBA00022525"/>
    </source>
</evidence>
<keyword evidence="7 9" id="KW-0720">Serine protease</keyword>
<organism evidence="13 14">
    <name type="scientific">Micrococcus cohnii</name>
    <dbReference type="NCBI Taxonomy" id="993416"/>
    <lineage>
        <taxon>Bacteria</taxon>
        <taxon>Bacillati</taxon>
        <taxon>Actinomycetota</taxon>
        <taxon>Actinomycetes</taxon>
        <taxon>Micrococcales</taxon>
        <taxon>Micrococcaceae</taxon>
        <taxon>Micrococcus</taxon>
    </lineage>
</organism>
<keyword evidence="14" id="KW-1185">Reference proteome</keyword>
<feature type="domain" description="Peptidase S8/S53" evidence="12">
    <location>
        <begin position="202"/>
        <end position="481"/>
    </location>
</feature>
<dbReference type="PRINTS" id="PR00723">
    <property type="entry name" value="SUBTILISIN"/>
</dbReference>
<comment type="caution">
    <text evidence="13">The sequence shown here is derived from an EMBL/GenBank/DDBJ whole genome shotgun (WGS) entry which is preliminary data.</text>
</comment>
<dbReference type="FunFam" id="3.40.50.200:FF:000022">
    <property type="entry name" value="Extracellular protease"/>
    <property type="match status" value="1"/>
</dbReference>
<dbReference type="GO" id="GO:0005576">
    <property type="term" value="C:extracellular region"/>
    <property type="evidence" value="ECO:0007669"/>
    <property type="project" value="UniProtKB-SubCell"/>
</dbReference>
<dbReference type="EMBL" id="JACHNA010000001">
    <property type="protein sequence ID" value="MBB4735704.1"/>
    <property type="molecule type" value="Genomic_DNA"/>
</dbReference>
<dbReference type="InterPro" id="IPR015500">
    <property type="entry name" value="Peptidase_S8_subtilisin-rel"/>
</dbReference>
<dbReference type="InterPro" id="IPR036852">
    <property type="entry name" value="Peptidase_S8/S53_dom_sf"/>
</dbReference>
<dbReference type="PROSITE" id="PS00137">
    <property type="entry name" value="SUBTILASE_HIS"/>
    <property type="match status" value="1"/>
</dbReference>
<evidence type="ECO:0000256" key="6">
    <source>
        <dbReference type="ARBA" id="ARBA00022801"/>
    </source>
</evidence>
<feature type="compositionally biased region" description="Basic and acidic residues" evidence="11">
    <location>
        <begin position="52"/>
        <end position="69"/>
    </location>
</feature>
<dbReference type="Gene3D" id="3.40.50.200">
    <property type="entry name" value="Peptidase S8/S53 domain"/>
    <property type="match status" value="1"/>
</dbReference>
<feature type="active site" description="Charge relay system" evidence="9">
    <location>
        <position position="270"/>
    </location>
</feature>
<evidence type="ECO:0000256" key="1">
    <source>
        <dbReference type="ARBA" id="ARBA00004613"/>
    </source>
</evidence>
<dbReference type="PANTHER" id="PTHR43806">
    <property type="entry name" value="PEPTIDASE S8"/>
    <property type="match status" value="1"/>
</dbReference>
<dbReference type="CDD" id="cd07496">
    <property type="entry name" value="Peptidases_S8_13"/>
    <property type="match status" value="1"/>
</dbReference>
<evidence type="ECO:0000256" key="10">
    <source>
        <dbReference type="RuleBase" id="RU003355"/>
    </source>
</evidence>
<reference evidence="13 14" key="1">
    <citation type="submission" date="2020-08" db="EMBL/GenBank/DDBJ databases">
        <title>Sequencing the genomes of 1000 actinobacteria strains.</title>
        <authorList>
            <person name="Klenk H.-P."/>
        </authorList>
    </citation>
    <scope>NUCLEOTIDE SEQUENCE [LARGE SCALE GENOMIC DNA]</scope>
    <source>
        <strain evidence="13 14">DSM 23974</strain>
    </source>
</reference>
<feature type="region of interest" description="Disordered" evidence="11">
    <location>
        <begin position="41"/>
        <end position="77"/>
    </location>
</feature>
<dbReference type="PROSITE" id="PS51892">
    <property type="entry name" value="SUBTILASE"/>
    <property type="match status" value="1"/>
</dbReference>
<evidence type="ECO:0000256" key="7">
    <source>
        <dbReference type="ARBA" id="ARBA00022825"/>
    </source>
</evidence>
<comment type="subcellular location">
    <subcellularLocation>
        <location evidence="1">Secreted</location>
    </subcellularLocation>
</comment>
<keyword evidence="4 9" id="KW-0645">Protease</keyword>
<name>A0A7W7GP40_9MICC</name>
<gene>
    <name evidence="13" type="ORF">HDA30_001212</name>
</gene>
<dbReference type="SUPFAM" id="SSF52743">
    <property type="entry name" value="Subtilisin-like"/>
    <property type="match status" value="1"/>
</dbReference>
<sequence length="508" mass="52014">MNTTHTDRPATLRGRAGAALATVVLAGTTLTAMPLQASAVPDHAQGKGAAASEKKGGNGKGAEMREAKSKAGKAKGKAKAAAAHQDVDAFIVEYKDSAATATKNGRAKAWGKAAKEAGVSVKEYRQMALGQRVVKADKKLSPAESAEFAATLEADPNVVSVTPDVTLQPTALDPADEYYSNQWGFHSANGMNVPVAWSHNTGEGQVVAVLDTGITRHPDLDANLVRGYDFISNPETSRDYNGRDANPQDEGDWFYDGECGQMYGQASSWHGTHVAGTVAAAANTQGVVGVAPDAKIQPVRVLGKCGGNLSDIIDAIVWSAGGTVPGVPGNRTPADVINMSLGGRVSCLPAYQKGVDYAVSRGVPVVVAAGNDNKDALNYAPANCANTITVASSGPDGARSYFSNFGSAIDVTAPGGNLEFANGGILSTVNLGTERPGAAGYSEMQGTSMAAPHVAGLVALMQAETKQTPARVEAALKNTARPMPVYCSAGCGAGLVDSGAALSDVASR</sequence>
<proteinExistence type="inferred from homology"/>
<evidence type="ECO:0000313" key="14">
    <source>
        <dbReference type="Proteomes" id="UP000540191"/>
    </source>
</evidence>
<evidence type="ECO:0000256" key="9">
    <source>
        <dbReference type="PROSITE-ProRule" id="PRU01240"/>
    </source>
</evidence>
<keyword evidence="5" id="KW-0732">Signal</keyword>
<keyword evidence="6 9" id="KW-0378">Hydrolase</keyword>
<evidence type="ECO:0000313" key="13">
    <source>
        <dbReference type="EMBL" id="MBB4735704.1"/>
    </source>
</evidence>
<dbReference type="GO" id="GO:0006508">
    <property type="term" value="P:proteolysis"/>
    <property type="evidence" value="ECO:0007669"/>
    <property type="project" value="UniProtKB-KW"/>
</dbReference>
<evidence type="ECO:0000256" key="2">
    <source>
        <dbReference type="ARBA" id="ARBA00011073"/>
    </source>
</evidence>
<dbReference type="InterPro" id="IPR022398">
    <property type="entry name" value="Peptidase_S8_His-AS"/>
</dbReference>
<evidence type="ECO:0000256" key="4">
    <source>
        <dbReference type="ARBA" id="ARBA00022670"/>
    </source>
</evidence>
<dbReference type="InterPro" id="IPR034176">
    <property type="entry name" value="Peptidases_S8_13"/>
</dbReference>
<dbReference type="PROSITE" id="PS00138">
    <property type="entry name" value="SUBTILASE_SER"/>
    <property type="match status" value="1"/>
</dbReference>
<dbReference type="InterPro" id="IPR023827">
    <property type="entry name" value="Peptidase_S8_Asp-AS"/>
</dbReference>
<dbReference type="InterPro" id="IPR000209">
    <property type="entry name" value="Peptidase_S8/S53_dom"/>
</dbReference>
<keyword evidence="3" id="KW-0964">Secreted</keyword>
<evidence type="ECO:0000256" key="8">
    <source>
        <dbReference type="ARBA" id="ARBA00023145"/>
    </source>
</evidence>
<accession>A0A7W7GP40</accession>
<evidence type="ECO:0000256" key="5">
    <source>
        <dbReference type="ARBA" id="ARBA00022729"/>
    </source>
</evidence>
<dbReference type="PROSITE" id="PS00136">
    <property type="entry name" value="SUBTILASE_ASP"/>
    <property type="match status" value="1"/>
</dbReference>
<dbReference type="Proteomes" id="UP000540191">
    <property type="component" value="Unassembled WGS sequence"/>
</dbReference>
<dbReference type="RefSeq" id="WP_343059316.1">
    <property type="nucleotide sequence ID" value="NZ_JACHNA010000001.1"/>
</dbReference>